<dbReference type="InterPro" id="IPR001810">
    <property type="entry name" value="F-box_dom"/>
</dbReference>
<dbReference type="AlphaFoldDB" id="A0AAD5KAM9"/>
<feature type="domain" description="F-box" evidence="2">
    <location>
        <begin position="169"/>
        <end position="216"/>
    </location>
</feature>
<dbReference type="SUPFAM" id="SSF52047">
    <property type="entry name" value="RNI-like"/>
    <property type="match status" value="1"/>
</dbReference>
<evidence type="ECO:0000313" key="4">
    <source>
        <dbReference type="Proteomes" id="UP001209540"/>
    </source>
</evidence>
<dbReference type="Gene3D" id="1.20.1280.50">
    <property type="match status" value="1"/>
</dbReference>
<dbReference type="InterPro" id="IPR036047">
    <property type="entry name" value="F-box-like_dom_sf"/>
</dbReference>
<dbReference type="Proteomes" id="UP001209540">
    <property type="component" value="Unassembled WGS sequence"/>
</dbReference>
<dbReference type="InterPro" id="IPR032675">
    <property type="entry name" value="LRR_dom_sf"/>
</dbReference>
<dbReference type="SUPFAM" id="SSF81383">
    <property type="entry name" value="F-box domain"/>
    <property type="match status" value="1"/>
</dbReference>
<dbReference type="EMBL" id="JAIXMP010000002">
    <property type="protein sequence ID" value="KAI9276654.1"/>
    <property type="molecule type" value="Genomic_DNA"/>
</dbReference>
<evidence type="ECO:0000256" key="1">
    <source>
        <dbReference type="SAM" id="MobiDB-lite"/>
    </source>
</evidence>
<feature type="compositionally biased region" description="Low complexity" evidence="1">
    <location>
        <begin position="14"/>
        <end position="28"/>
    </location>
</feature>
<protein>
    <recommendedName>
        <fullName evidence="2">F-box domain-containing protein</fullName>
    </recommendedName>
</protein>
<evidence type="ECO:0000313" key="3">
    <source>
        <dbReference type="EMBL" id="KAI9276654.1"/>
    </source>
</evidence>
<proteinExistence type="predicted"/>
<comment type="caution">
    <text evidence="3">The sequence shown here is derived from an EMBL/GenBank/DDBJ whole genome shotgun (WGS) entry which is preliminary data.</text>
</comment>
<organism evidence="3 4">
    <name type="scientific">Phascolomyces articulosus</name>
    <dbReference type="NCBI Taxonomy" id="60185"/>
    <lineage>
        <taxon>Eukaryota</taxon>
        <taxon>Fungi</taxon>
        <taxon>Fungi incertae sedis</taxon>
        <taxon>Mucoromycota</taxon>
        <taxon>Mucoromycotina</taxon>
        <taxon>Mucoromycetes</taxon>
        <taxon>Mucorales</taxon>
        <taxon>Lichtheimiaceae</taxon>
        <taxon>Phascolomyces</taxon>
    </lineage>
</organism>
<keyword evidence="4" id="KW-1185">Reference proteome</keyword>
<dbReference type="PROSITE" id="PS50181">
    <property type="entry name" value="FBOX"/>
    <property type="match status" value="1"/>
</dbReference>
<dbReference type="Gene3D" id="3.80.10.10">
    <property type="entry name" value="Ribonuclease Inhibitor"/>
    <property type="match status" value="1"/>
</dbReference>
<name>A0AAD5KAM9_9FUNG</name>
<evidence type="ECO:0000259" key="2">
    <source>
        <dbReference type="PROSITE" id="PS50181"/>
    </source>
</evidence>
<feature type="region of interest" description="Disordered" evidence="1">
    <location>
        <begin position="1"/>
        <end position="29"/>
    </location>
</feature>
<dbReference type="Pfam" id="PF00646">
    <property type="entry name" value="F-box"/>
    <property type="match status" value="1"/>
</dbReference>
<accession>A0AAD5KAM9</accession>
<reference evidence="3" key="1">
    <citation type="journal article" date="2022" name="IScience">
        <title>Evolution of zygomycete secretomes and the origins of terrestrial fungal ecologies.</title>
        <authorList>
            <person name="Chang Y."/>
            <person name="Wang Y."/>
            <person name="Mondo S."/>
            <person name="Ahrendt S."/>
            <person name="Andreopoulos W."/>
            <person name="Barry K."/>
            <person name="Beard J."/>
            <person name="Benny G.L."/>
            <person name="Blankenship S."/>
            <person name="Bonito G."/>
            <person name="Cuomo C."/>
            <person name="Desiro A."/>
            <person name="Gervers K.A."/>
            <person name="Hundley H."/>
            <person name="Kuo A."/>
            <person name="LaButti K."/>
            <person name="Lang B.F."/>
            <person name="Lipzen A."/>
            <person name="O'Donnell K."/>
            <person name="Pangilinan J."/>
            <person name="Reynolds N."/>
            <person name="Sandor L."/>
            <person name="Smith M.E."/>
            <person name="Tsang A."/>
            <person name="Grigoriev I.V."/>
            <person name="Stajich J.E."/>
            <person name="Spatafora J.W."/>
        </authorList>
    </citation>
    <scope>NUCLEOTIDE SEQUENCE</scope>
    <source>
        <strain evidence="3">RSA 2281</strain>
    </source>
</reference>
<sequence>MLSSQESAKENLESSLDSPSKPSLLNSLNKDESRSIYSEQIKHTVLPRIQNGLERILNEETIRPSNMYIDDLKDKQLLITAIKLQIMAWRSKGNLVEQLRQAETLISMAPEDPEGYINAAEVHSIRGKQSNVIDIVYEGMTRISNINDSAYDKLTRQYHQAETRVSSRVDFLDQFPYDLTCKVVNHLPRESLSECSRVSRSWQDLILYYPLIWRIYSIERKNDASMLPNVTQHIEELSFRDEEGNLPFVIFARFMEILGSYNWNNEKHNLALSKVSSKVNDISLVFKGEDAISLSQFLMDFRNLISLEYYACSNTKKWVSVPTLPYTTILQKIYLKADDFSFRIESEEIKGLLSNSPHLRIITLINANESILSTIHQHCLNVIILNFDNSDVPVDDVAKRVSDDATGLHYLYLHYVSSVKNIKQLLETHWNTLRNLDFKPLSLTSFDPLVTITLPYIEELIIDMTCSPLNEQQLISLLQYCPSTRSLTLVFCYSLKMTTNVFQAIGLLQHLNTLVICNANVSVDTATATQVFQKLKQMKRLTIRYCGEMTYNLFMAVPHFLNLENICIYDQNNLTMDQLRNFISNLSISKNLRTILFSNMTLNADLLKEFQNNNSLKSITLRVIKGINEHLARQALPPQISLTFGSWAGIITI</sequence>
<gene>
    <name evidence="3" type="ORF">BDA99DRAFT_531757</name>
</gene>
<reference evidence="3" key="2">
    <citation type="submission" date="2023-02" db="EMBL/GenBank/DDBJ databases">
        <authorList>
            <consortium name="DOE Joint Genome Institute"/>
            <person name="Mondo S.J."/>
            <person name="Chang Y."/>
            <person name="Wang Y."/>
            <person name="Ahrendt S."/>
            <person name="Andreopoulos W."/>
            <person name="Barry K."/>
            <person name="Beard J."/>
            <person name="Benny G.L."/>
            <person name="Blankenship S."/>
            <person name="Bonito G."/>
            <person name="Cuomo C."/>
            <person name="Desiro A."/>
            <person name="Gervers K.A."/>
            <person name="Hundley H."/>
            <person name="Kuo A."/>
            <person name="LaButti K."/>
            <person name="Lang B.F."/>
            <person name="Lipzen A."/>
            <person name="O'Donnell K."/>
            <person name="Pangilinan J."/>
            <person name="Reynolds N."/>
            <person name="Sandor L."/>
            <person name="Smith M.W."/>
            <person name="Tsang A."/>
            <person name="Grigoriev I.V."/>
            <person name="Stajich J.E."/>
            <person name="Spatafora J.W."/>
        </authorList>
    </citation>
    <scope>NUCLEOTIDE SEQUENCE</scope>
    <source>
        <strain evidence="3">RSA 2281</strain>
    </source>
</reference>